<comment type="subunit">
    <text evidence="12">Component of the ubiquinol-cytochrome c oxidoreductase (cytochrome b-c1 complex, complex III, CIII), a multisubunit enzyme composed of 3 respiratory subunits cytochrome b, cytochrome c1 and Rieske protein, 2 core protein subunits, and additional low-molecular weight protein subunits.</text>
</comment>
<dbReference type="GO" id="GO:0045275">
    <property type="term" value="C:respiratory chain complex III"/>
    <property type="evidence" value="ECO:0007669"/>
    <property type="project" value="UniProtKB-UniRule"/>
</dbReference>
<dbReference type="Proteomes" id="UP000243876">
    <property type="component" value="Unassembled WGS sequence"/>
</dbReference>
<proteinExistence type="inferred from homology"/>
<keyword evidence="9 12" id="KW-0496">Mitochondrion</keyword>
<keyword evidence="7 12" id="KW-0249">Electron transport</keyword>
<dbReference type="OrthoDB" id="44067at2759"/>
<evidence type="ECO:0000256" key="1">
    <source>
        <dbReference type="ARBA" id="ARBA00004434"/>
    </source>
</evidence>
<dbReference type="GO" id="GO:0006122">
    <property type="term" value="P:mitochondrial electron transport, ubiquinol to cytochrome c"/>
    <property type="evidence" value="ECO:0007669"/>
    <property type="project" value="UniProtKB-UniRule"/>
</dbReference>
<keyword evidence="10 12" id="KW-0472">Membrane</keyword>
<evidence type="ECO:0000256" key="9">
    <source>
        <dbReference type="ARBA" id="ARBA00023128"/>
    </source>
</evidence>
<dbReference type="InterPro" id="IPR008027">
    <property type="entry name" value="QCR9"/>
</dbReference>
<dbReference type="InterPro" id="IPR036656">
    <property type="entry name" value="QCR9_sf"/>
</dbReference>
<dbReference type="GO" id="GO:0005743">
    <property type="term" value="C:mitochondrial inner membrane"/>
    <property type="evidence" value="ECO:0007669"/>
    <property type="project" value="UniProtKB-SubCell"/>
</dbReference>
<keyword evidence="6 12" id="KW-0999">Mitochondrion inner membrane</keyword>
<dbReference type="PANTHER" id="PTHR12980">
    <property type="entry name" value="UBIQUINOL-CYTOCHROME C REDUCTASE COMPLEX, SUBUNIT X"/>
    <property type="match status" value="1"/>
</dbReference>
<comment type="function">
    <text evidence="12">Component of the ubiquinol-cytochrome c oxidoreductase, a multisubunit transmembrane complex that is part of the mitochondrial electron transport chain which drives oxidative phosphorylation. The complex plays an important role in the uptake of multiple carbon sources present in different host niches.</text>
</comment>
<evidence type="ECO:0000256" key="10">
    <source>
        <dbReference type="ARBA" id="ARBA00023136"/>
    </source>
</evidence>
<evidence type="ECO:0000256" key="6">
    <source>
        <dbReference type="ARBA" id="ARBA00022792"/>
    </source>
</evidence>
<evidence type="ECO:0000256" key="12">
    <source>
        <dbReference type="RuleBase" id="RU368056"/>
    </source>
</evidence>
<dbReference type="SUPFAM" id="SSF81514">
    <property type="entry name" value="Subunit X (non-heme 7 kDa protein) of cytochrome bc1 complex (Ubiquinol-cytochrome c reductase)"/>
    <property type="match status" value="1"/>
</dbReference>
<dbReference type="EMBL" id="CENE01000004">
    <property type="protein sequence ID" value="CEQ39864.1"/>
    <property type="molecule type" value="Genomic_DNA"/>
</dbReference>
<evidence type="ECO:0000313" key="14">
    <source>
        <dbReference type="Proteomes" id="UP000243876"/>
    </source>
</evidence>
<reference evidence="14" key="1">
    <citation type="submission" date="2015-02" db="EMBL/GenBank/DDBJ databases">
        <authorList>
            <person name="Gon?alves P."/>
        </authorList>
    </citation>
    <scope>NUCLEOTIDE SEQUENCE [LARGE SCALE GENOMIC DNA]</scope>
</reference>
<accession>A0A0D6EIQ9</accession>
<evidence type="ECO:0000256" key="5">
    <source>
        <dbReference type="ARBA" id="ARBA00022692"/>
    </source>
</evidence>
<dbReference type="Pfam" id="PF05365">
    <property type="entry name" value="UCR_UQCRX_QCR9"/>
    <property type="match status" value="1"/>
</dbReference>
<keyword evidence="5 12" id="KW-0812">Transmembrane</keyword>
<protein>
    <recommendedName>
        <fullName evidence="11 12">Complex III subunit 9</fullName>
    </recommendedName>
</protein>
<evidence type="ECO:0000256" key="2">
    <source>
        <dbReference type="ARBA" id="ARBA00007856"/>
    </source>
</evidence>
<organism evidence="13 14">
    <name type="scientific">Sporidiobolus salmonicolor</name>
    <name type="common">Yeast-like fungus</name>
    <name type="synonym">Sporobolomyces salmonicolor</name>
    <dbReference type="NCBI Taxonomy" id="5005"/>
    <lineage>
        <taxon>Eukaryota</taxon>
        <taxon>Fungi</taxon>
        <taxon>Dikarya</taxon>
        <taxon>Basidiomycota</taxon>
        <taxon>Pucciniomycotina</taxon>
        <taxon>Microbotryomycetes</taxon>
        <taxon>Sporidiobolales</taxon>
        <taxon>Sporidiobolaceae</taxon>
        <taxon>Sporobolomyces</taxon>
    </lineage>
</organism>
<keyword evidence="4 12" id="KW-0679">Respiratory chain</keyword>
<keyword evidence="8 12" id="KW-1133">Transmembrane helix</keyword>
<feature type="transmembrane region" description="Helical" evidence="12">
    <location>
        <begin position="15"/>
        <end position="32"/>
    </location>
</feature>
<comment type="subcellular location">
    <subcellularLocation>
        <location evidence="1 12">Mitochondrion inner membrane</location>
        <topology evidence="1 12">Single-pass membrane protein</topology>
    </subcellularLocation>
</comment>
<comment type="similarity">
    <text evidence="2 12">Belongs to the UQCR10/QCR9 family.</text>
</comment>
<evidence type="ECO:0000256" key="11">
    <source>
        <dbReference type="ARBA" id="ARBA00044247"/>
    </source>
</evidence>
<dbReference type="PANTHER" id="PTHR12980:SF0">
    <property type="entry name" value="CYTOCHROME B-C1 COMPLEX SUBUNIT 9"/>
    <property type="match status" value="1"/>
</dbReference>
<dbReference type="FunFam" id="1.20.5.260:FF:000001">
    <property type="entry name" value="Cytochrome b-c1 complex subunit 9"/>
    <property type="match status" value="1"/>
</dbReference>
<evidence type="ECO:0000256" key="4">
    <source>
        <dbReference type="ARBA" id="ARBA00022660"/>
    </source>
</evidence>
<keyword evidence="3 12" id="KW-0813">Transport</keyword>
<evidence type="ECO:0000256" key="8">
    <source>
        <dbReference type="ARBA" id="ARBA00022989"/>
    </source>
</evidence>
<gene>
    <name evidence="13" type="primary">SPOSA6832_01435</name>
</gene>
<keyword evidence="14" id="KW-1185">Reference proteome</keyword>
<evidence type="ECO:0000256" key="3">
    <source>
        <dbReference type="ARBA" id="ARBA00022448"/>
    </source>
</evidence>
<evidence type="ECO:0000313" key="13">
    <source>
        <dbReference type="EMBL" id="CEQ39864.1"/>
    </source>
</evidence>
<name>A0A0D6EIQ9_SPOSA</name>
<dbReference type="Gene3D" id="1.20.5.260">
    <property type="entry name" value="Cytochrome b-c1 complex subunit 9"/>
    <property type="match status" value="1"/>
</dbReference>
<sequence>MALASTFANVFSRNSVFVGTVFFGAFAFGIGYDKVTSAWWDSHNAGKQWKDIRHKYDQDA</sequence>
<dbReference type="AlphaFoldDB" id="A0A0D6EIQ9"/>
<evidence type="ECO:0000256" key="7">
    <source>
        <dbReference type="ARBA" id="ARBA00022982"/>
    </source>
</evidence>